<dbReference type="OrthoDB" id="495728at2"/>
<dbReference type="SMART" id="SM01006">
    <property type="entry name" value="AlcB"/>
    <property type="match status" value="1"/>
</dbReference>
<evidence type="ECO:0000313" key="8">
    <source>
        <dbReference type="Proteomes" id="UP000448943"/>
    </source>
</evidence>
<accession>A0A6N9Q502</accession>
<evidence type="ECO:0000313" key="7">
    <source>
        <dbReference type="EMBL" id="NBI29897.1"/>
    </source>
</evidence>
<dbReference type="InterPro" id="IPR022770">
    <property type="entry name" value="IucA/IucC-like_C"/>
</dbReference>
<dbReference type="Pfam" id="PF13523">
    <property type="entry name" value="Acetyltransf_8"/>
    <property type="match status" value="1"/>
</dbReference>
<name>A0A6N9Q502_9BACL</name>
<comment type="caution">
    <text evidence="7">The sequence shown here is derived from an EMBL/GenBank/DDBJ whole genome shotgun (WGS) entry which is preliminary data.</text>
</comment>
<keyword evidence="8" id="KW-1185">Reference proteome</keyword>
<dbReference type="InterPro" id="IPR007310">
    <property type="entry name" value="Aerobactin_biosyn_IucA/IucC_N"/>
</dbReference>
<dbReference type="PANTHER" id="PTHR34384">
    <property type="entry name" value="L-2,3-DIAMINOPROPANOATE--CITRATE LIGASE"/>
    <property type="match status" value="1"/>
</dbReference>
<dbReference type="Gene3D" id="3.30.310.280">
    <property type="match status" value="1"/>
</dbReference>
<sequence>MNYIDELKQITPHIWKQAGTQLLEKMFAEFMYENIIDPEIMQKDGDIGQYKLLLDERIEYRFEAKQRMFDSYQILEGSIERGVHGVFLKATQPIQFLLDIQKLIGMRSTTTGHLIKEYQHTLLADCHILLKKKNKEANLLDMDYAEIEGEMEGHPWITYNKGRIGFGYDDYLAYAPESKQEVKLTWLAVDRSIASFQGTSSLSYETLMLNELGQDLINHFTAILTEEHILLEDYLFIPVHEWQWNNILIPLFAEDLALRKIIPLGEGTDLYLPQQSIRTFVNKSSKHKHHVKLPISILNTLVYRGLPGERTVIAPEITEYIQGICEQDRFLKEECRLILPGEVASIHVRHDYYEKLENAPYQYIEMLGSIWRESIYSYLDEGEKAISLASLLYVDDQGRPFIGQLVEGSGISVQEWCEKFFNVIMPPLLHYLYQYGTVFSPHGQNTILVLKNNQPHRLAIKDFVDDVNISDQPLPELEGLSDELKKVLRSEPPEGLCQFIFTGLFICHLRYLSNILEDHYQHEENKFWGQLLQAIINYQTRFPELQDRFDLFNILKPEMTKLCLNRNRMLDYGYEDDGERPHASEYGKVKNALYEVHRLRQSVTYVDIQYKKVVTVRPVSYEKDLEMIYEWMQEEHLAPFWKLNVPLNEFQSYLKKTLETEYKDIYIASLDEEPICYFMTYKVSEDQIRNYYHVEEKDLGGHFAIGKRENLKKEVMIPLVRGLLSFGFNRYDAKRIIVEPDIRNRIVIPTLQQCGFEVHSHIQLPHKKAALMILRKEQFEKQMSELKKITNGIDAYAY</sequence>
<dbReference type="PANTHER" id="PTHR34384:SF6">
    <property type="entry name" value="STAPHYLOFERRIN B SYNTHASE"/>
    <property type="match status" value="1"/>
</dbReference>
<evidence type="ECO:0000256" key="1">
    <source>
        <dbReference type="ARBA" id="ARBA00003818"/>
    </source>
</evidence>
<dbReference type="Pfam" id="PF06276">
    <property type="entry name" value="FhuF"/>
    <property type="match status" value="1"/>
</dbReference>
<dbReference type="EMBL" id="SIJB01000028">
    <property type="protein sequence ID" value="NBI29897.1"/>
    <property type="molecule type" value="Genomic_DNA"/>
</dbReference>
<dbReference type="AlphaFoldDB" id="A0A6N9Q502"/>
<dbReference type="InterPro" id="IPR037455">
    <property type="entry name" value="LucA/IucC-like"/>
</dbReference>
<dbReference type="InterPro" id="IPR016181">
    <property type="entry name" value="Acyl_CoA_acyltransferase"/>
</dbReference>
<proteinExistence type="inferred from homology"/>
<dbReference type="Pfam" id="PF04183">
    <property type="entry name" value="IucA_IucC"/>
    <property type="match status" value="1"/>
</dbReference>
<evidence type="ECO:0000256" key="4">
    <source>
        <dbReference type="ARBA" id="ARBA00020586"/>
    </source>
</evidence>
<keyword evidence="7" id="KW-0808">Transferase</keyword>
<comment type="similarity">
    <text evidence="3">Belongs to the IucA/IucC family.</text>
</comment>
<dbReference type="Gene3D" id="1.10.510.40">
    <property type="match status" value="1"/>
</dbReference>
<dbReference type="Gene3D" id="3.40.630.30">
    <property type="match status" value="1"/>
</dbReference>
<evidence type="ECO:0000256" key="5">
    <source>
        <dbReference type="ARBA" id="ARBA00031122"/>
    </source>
</evidence>
<dbReference type="GO" id="GO:0016881">
    <property type="term" value="F:acid-amino acid ligase activity"/>
    <property type="evidence" value="ECO:0007669"/>
    <property type="project" value="UniProtKB-ARBA"/>
</dbReference>
<comment type="function">
    <text evidence="1">Acyltransferase required for the direct transfer of medium- to long-chain fatty acyl moieties from a carrier protein (MbtL) on to the epsilon-amino group of lysine residue in the mycobactin core.</text>
</comment>
<protein>
    <recommendedName>
        <fullName evidence="4">Lysine N-acyltransferase MbtK</fullName>
    </recommendedName>
    <alternativeName>
        <fullName evidence="5">Mycobactin synthase protein K</fullName>
    </alternativeName>
</protein>
<comment type="pathway">
    <text evidence="2">Siderophore biosynthesis.</text>
</comment>
<dbReference type="SUPFAM" id="SSF55729">
    <property type="entry name" value="Acyl-CoA N-acyltransferases (Nat)"/>
    <property type="match status" value="1"/>
</dbReference>
<gene>
    <name evidence="7" type="ORF">ERL59_13105</name>
</gene>
<dbReference type="InterPro" id="IPR019432">
    <property type="entry name" value="Acyltransferase_MbtK/IucB-like"/>
</dbReference>
<evidence type="ECO:0000259" key="6">
    <source>
        <dbReference type="SMART" id="SM01006"/>
    </source>
</evidence>
<reference evidence="7 8" key="1">
    <citation type="submission" date="2019-01" db="EMBL/GenBank/DDBJ databases">
        <title>Chengkuizengella sp. nov., isolated from deep-sea sediment of East Pacific Ocean.</title>
        <authorList>
            <person name="Yang J."/>
            <person name="Lai Q."/>
            <person name="Shao Z."/>
        </authorList>
    </citation>
    <scope>NUCLEOTIDE SEQUENCE [LARGE SCALE GENOMIC DNA]</scope>
    <source>
        <strain evidence="7 8">YPA3-1-1</strain>
    </source>
</reference>
<dbReference type="Gene3D" id="6.10.250.3370">
    <property type="match status" value="1"/>
</dbReference>
<dbReference type="GO" id="GO:0019290">
    <property type="term" value="P:siderophore biosynthetic process"/>
    <property type="evidence" value="ECO:0007669"/>
    <property type="project" value="InterPro"/>
</dbReference>
<dbReference type="GO" id="GO:0016746">
    <property type="term" value="F:acyltransferase activity"/>
    <property type="evidence" value="ECO:0007669"/>
    <property type="project" value="InterPro"/>
</dbReference>
<evidence type="ECO:0000256" key="3">
    <source>
        <dbReference type="ARBA" id="ARBA00007832"/>
    </source>
</evidence>
<dbReference type="Proteomes" id="UP000448943">
    <property type="component" value="Unassembled WGS sequence"/>
</dbReference>
<organism evidence="7 8">
    <name type="scientific">Chengkuizengella marina</name>
    <dbReference type="NCBI Taxonomy" id="2507566"/>
    <lineage>
        <taxon>Bacteria</taxon>
        <taxon>Bacillati</taxon>
        <taxon>Bacillota</taxon>
        <taxon>Bacilli</taxon>
        <taxon>Bacillales</taxon>
        <taxon>Paenibacillaceae</taxon>
        <taxon>Chengkuizengella</taxon>
    </lineage>
</organism>
<evidence type="ECO:0000256" key="2">
    <source>
        <dbReference type="ARBA" id="ARBA00004924"/>
    </source>
</evidence>
<feature type="domain" description="Acyltransferase MbtK/IucB-like conserved" evidence="6">
    <location>
        <begin position="617"/>
        <end position="664"/>
    </location>
</feature>